<evidence type="ECO:0000256" key="3">
    <source>
        <dbReference type="ARBA" id="ARBA00022741"/>
    </source>
</evidence>
<keyword evidence="6" id="KW-1003">Cell membrane</keyword>
<feature type="binding site" evidence="6">
    <location>
        <begin position="126"/>
        <end position="129"/>
    </location>
    <ligand>
        <name>GTP</name>
        <dbReference type="ChEBI" id="CHEBI:37565"/>
    </ligand>
</feature>
<dbReference type="Gene3D" id="3.30.300.20">
    <property type="match status" value="1"/>
</dbReference>
<dbReference type="GO" id="GO:0070181">
    <property type="term" value="F:small ribosomal subunit rRNA binding"/>
    <property type="evidence" value="ECO:0007669"/>
    <property type="project" value="UniProtKB-UniRule"/>
</dbReference>
<evidence type="ECO:0000256" key="1">
    <source>
        <dbReference type="ARBA" id="ARBA00007921"/>
    </source>
</evidence>
<dbReference type="Proteomes" id="UP000187486">
    <property type="component" value="Unassembled WGS sequence"/>
</dbReference>
<organism evidence="11 12">
    <name type="scientific">Amycolatopsis coloradensis</name>
    <dbReference type="NCBI Taxonomy" id="76021"/>
    <lineage>
        <taxon>Bacteria</taxon>
        <taxon>Bacillati</taxon>
        <taxon>Actinomycetota</taxon>
        <taxon>Actinomycetes</taxon>
        <taxon>Pseudonocardiales</taxon>
        <taxon>Pseudonocardiaceae</taxon>
        <taxon>Amycolatopsis</taxon>
    </lineage>
</organism>
<gene>
    <name evidence="6" type="primary">era</name>
    <name evidence="11" type="ORF">BS329_33800</name>
</gene>
<dbReference type="GO" id="GO:0005525">
    <property type="term" value="F:GTP binding"/>
    <property type="evidence" value="ECO:0007669"/>
    <property type="project" value="UniProtKB-UniRule"/>
</dbReference>
<evidence type="ECO:0000256" key="5">
    <source>
        <dbReference type="ARBA" id="ARBA00023134"/>
    </source>
</evidence>
<feature type="region of interest" description="G4" evidence="7">
    <location>
        <begin position="126"/>
        <end position="129"/>
    </location>
</feature>
<reference evidence="11 12" key="1">
    <citation type="submission" date="2016-01" db="EMBL/GenBank/DDBJ databases">
        <title>Amycolatopsis coloradensis genome sequencing and assembly.</title>
        <authorList>
            <person name="Mayilraj S."/>
        </authorList>
    </citation>
    <scope>NUCLEOTIDE SEQUENCE [LARGE SCALE GENOMIC DNA]</scope>
    <source>
        <strain evidence="11 12">DSM 44225</strain>
    </source>
</reference>
<proteinExistence type="inferred from homology"/>
<dbReference type="InterPro" id="IPR027417">
    <property type="entry name" value="P-loop_NTPase"/>
</dbReference>
<evidence type="ECO:0000256" key="8">
    <source>
        <dbReference type="RuleBase" id="RU003761"/>
    </source>
</evidence>
<feature type="region of interest" description="G1" evidence="7">
    <location>
        <begin position="15"/>
        <end position="22"/>
    </location>
</feature>
<feature type="binding site" evidence="6">
    <location>
        <begin position="15"/>
        <end position="22"/>
    </location>
    <ligand>
        <name>GTP</name>
        <dbReference type="ChEBI" id="CHEBI:37565"/>
    </ligand>
</feature>
<dbReference type="EMBL" id="MQUQ01000020">
    <property type="protein sequence ID" value="OLZ45403.1"/>
    <property type="molecule type" value="Genomic_DNA"/>
</dbReference>
<dbReference type="Pfam" id="PF01926">
    <property type="entry name" value="MMR_HSR1"/>
    <property type="match status" value="1"/>
</dbReference>
<dbReference type="HAMAP" id="MF_00367">
    <property type="entry name" value="GTPase_Era"/>
    <property type="match status" value="1"/>
</dbReference>
<keyword evidence="6" id="KW-0963">Cytoplasm</keyword>
<dbReference type="InterPro" id="IPR005225">
    <property type="entry name" value="Small_GTP-bd"/>
</dbReference>
<evidence type="ECO:0000256" key="4">
    <source>
        <dbReference type="ARBA" id="ARBA00022884"/>
    </source>
</evidence>
<comment type="function">
    <text evidence="6">An essential GTPase that binds both GDP and GTP, with rapid nucleotide exchange. Plays a role in 16S rRNA processing and 30S ribosomal subunit biogenesis and possibly also in cell cycle regulation and energy metabolism.</text>
</comment>
<dbReference type="SUPFAM" id="SSF54814">
    <property type="entry name" value="Prokaryotic type KH domain (KH-domain type II)"/>
    <property type="match status" value="1"/>
</dbReference>
<evidence type="ECO:0000256" key="2">
    <source>
        <dbReference type="ARBA" id="ARBA00020484"/>
    </source>
</evidence>
<dbReference type="InterPro" id="IPR009019">
    <property type="entry name" value="KH_sf_prok-type"/>
</dbReference>
<dbReference type="FunFam" id="3.30.300.20:FF:000003">
    <property type="entry name" value="GTPase Era"/>
    <property type="match status" value="1"/>
</dbReference>
<dbReference type="InterPro" id="IPR004044">
    <property type="entry name" value="KH_dom_type_2"/>
</dbReference>
<evidence type="ECO:0000259" key="9">
    <source>
        <dbReference type="PROSITE" id="PS50823"/>
    </source>
</evidence>
<sequence length="300" mass="32988">MMAEPHRSGFACFVGRPNAGKSTLTNALVGSKVAITSSKPQTTRHAIRGIVHRDDAQLVIIDTPGLHRPRTLLGERLNDIVHSTWSEVDVVGLCVPANEKVGPGDRFIAAELKKIAKRTPVIGVVTKTDLVKPEQVAEQLLALQEVMEFTDLIPVSAVDGFQVGALADLLVRHLPEGPQLYPGGELTDEPEQTLVAELIREAALEGVRDELPHSIAVTVEEMLPHEGRDDMIDVHAFLYVERPSQKGIILGHKGERLKDVGARARQQIEGLLGSKVYLALHIKVAKEWQRDPRQLRRLGF</sequence>
<dbReference type="InterPro" id="IPR030388">
    <property type="entry name" value="G_ERA_dom"/>
</dbReference>
<dbReference type="GO" id="GO:0005886">
    <property type="term" value="C:plasma membrane"/>
    <property type="evidence" value="ECO:0007669"/>
    <property type="project" value="UniProtKB-SubCell"/>
</dbReference>
<dbReference type="NCBIfam" id="TIGR00436">
    <property type="entry name" value="era"/>
    <property type="match status" value="1"/>
</dbReference>
<dbReference type="SUPFAM" id="SSF52540">
    <property type="entry name" value="P-loop containing nucleoside triphosphate hydrolases"/>
    <property type="match status" value="1"/>
</dbReference>
<dbReference type="PROSITE" id="PS51713">
    <property type="entry name" value="G_ERA"/>
    <property type="match status" value="1"/>
</dbReference>
<dbReference type="Gene3D" id="3.40.50.300">
    <property type="entry name" value="P-loop containing nucleotide triphosphate hydrolases"/>
    <property type="match status" value="1"/>
</dbReference>
<dbReference type="GO" id="GO:0003924">
    <property type="term" value="F:GTPase activity"/>
    <property type="evidence" value="ECO:0007669"/>
    <property type="project" value="UniProtKB-UniRule"/>
</dbReference>
<dbReference type="FunFam" id="3.40.50.300:FF:000094">
    <property type="entry name" value="GTPase Era"/>
    <property type="match status" value="1"/>
</dbReference>
<dbReference type="GO" id="GO:0005829">
    <property type="term" value="C:cytosol"/>
    <property type="evidence" value="ECO:0007669"/>
    <property type="project" value="TreeGrafter"/>
</dbReference>
<accession>A0A1R0KI25</accession>
<keyword evidence="6" id="KW-0690">Ribosome biogenesis</keyword>
<dbReference type="NCBIfam" id="TIGR00231">
    <property type="entry name" value="small_GTP"/>
    <property type="match status" value="1"/>
</dbReference>
<dbReference type="GO" id="GO:0000028">
    <property type="term" value="P:ribosomal small subunit assembly"/>
    <property type="evidence" value="ECO:0007669"/>
    <property type="project" value="TreeGrafter"/>
</dbReference>
<comment type="caution">
    <text evidence="11">The sequence shown here is derived from an EMBL/GenBank/DDBJ whole genome shotgun (WGS) entry which is preliminary data.</text>
</comment>
<evidence type="ECO:0000256" key="6">
    <source>
        <dbReference type="HAMAP-Rule" id="MF_00367"/>
    </source>
</evidence>
<dbReference type="Pfam" id="PF07650">
    <property type="entry name" value="KH_2"/>
    <property type="match status" value="1"/>
</dbReference>
<feature type="region of interest" description="G5" evidence="7">
    <location>
        <begin position="155"/>
        <end position="157"/>
    </location>
</feature>
<feature type="domain" description="KH type-2" evidence="9">
    <location>
        <begin position="207"/>
        <end position="286"/>
    </location>
</feature>
<keyword evidence="4 6" id="KW-0694">RNA-binding</keyword>
<dbReference type="GO" id="GO:0043024">
    <property type="term" value="F:ribosomal small subunit binding"/>
    <property type="evidence" value="ECO:0007669"/>
    <property type="project" value="TreeGrafter"/>
</dbReference>
<dbReference type="InterPro" id="IPR006073">
    <property type="entry name" value="GTP-bd"/>
</dbReference>
<dbReference type="CDD" id="cd04163">
    <property type="entry name" value="Era"/>
    <property type="match status" value="1"/>
</dbReference>
<comment type="subcellular location">
    <subcellularLocation>
        <location evidence="6">Cytoplasm</location>
    </subcellularLocation>
    <subcellularLocation>
        <location evidence="6">Cell membrane</location>
        <topology evidence="6">Peripheral membrane protein</topology>
    </subcellularLocation>
</comment>
<evidence type="ECO:0000313" key="12">
    <source>
        <dbReference type="Proteomes" id="UP000187486"/>
    </source>
</evidence>
<protein>
    <recommendedName>
        <fullName evidence="2 6">GTPase Era</fullName>
    </recommendedName>
</protein>
<keyword evidence="3 6" id="KW-0547">Nucleotide-binding</keyword>
<keyword evidence="12" id="KW-1185">Reference proteome</keyword>
<keyword evidence="6" id="KW-0472">Membrane</keyword>
<dbReference type="NCBIfam" id="NF000908">
    <property type="entry name" value="PRK00089.1"/>
    <property type="match status" value="1"/>
</dbReference>
<keyword evidence="5 6" id="KW-0342">GTP-binding</keyword>
<feature type="domain" description="Era-type G" evidence="10">
    <location>
        <begin position="7"/>
        <end position="176"/>
    </location>
</feature>
<dbReference type="AlphaFoldDB" id="A0A1R0KI25"/>
<comment type="subunit">
    <text evidence="6">Monomer.</text>
</comment>
<dbReference type="PANTHER" id="PTHR42698">
    <property type="entry name" value="GTPASE ERA"/>
    <property type="match status" value="1"/>
</dbReference>
<dbReference type="InterPro" id="IPR015946">
    <property type="entry name" value="KH_dom-like_a/b"/>
</dbReference>
<feature type="binding site" evidence="6">
    <location>
        <begin position="62"/>
        <end position="66"/>
    </location>
    <ligand>
        <name>GTP</name>
        <dbReference type="ChEBI" id="CHEBI:37565"/>
    </ligand>
</feature>
<evidence type="ECO:0000313" key="11">
    <source>
        <dbReference type="EMBL" id="OLZ45403.1"/>
    </source>
</evidence>
<dbReference type="CDD" id="cd22534">
    <property type="entry name" value="KH-II_Era"/>
    <property type="match status" value="1"/>
</dbReference>
<name>A0A1R0KI25_9PSEU</name>
<keyword evidence="6" id="KW-0699">rRNA-binding</keyword>
<evidence type="ECO:0000259" key="10">
    <source>
        <dbReference type="PROSITE" id="PS51713"/>
    </source>
</evidence>
<feature type="region of interest" description="G2" evidence="7">
    <location>
        <begin position="41"/>
        <end position="45"/>
    </location>
</feature>
<comment type="similarity">
    <text evidence="1 6 7 8">Belongs to the TRAFAC class TrmE-Era-EngA-EngB-Septin-like GTPase superfamily. Era GTPase family.</text>
</comment>
<dbReference type="InterPro" id="IPR005662">
    <property type="entry name" value="GTPase_Era-like"/>
</dbReference>
<dbReference type="PANTHER" id="PTHR42698:SF1">
    <property type="entry name" value="GTPASE ERA, MITOCHONDRIAL"/>
    <property type="match status" value="1"/>
</dbReference>
<dbReference type="PRINTS" id="PR00326">
    <property type="entry name" value="GTP1OBG"/>
</dbReference>
<dbReference type="PROSITE" id="PS50823">
    <property type="entry name" value="KH_TYPE_2"/>
    <property type="match status" value="1"/>
</dbReference>
<evidence type="ECO:0000256" key="7">
    <source>
        <dbReference type="PROSITE-ProRule" id="PRU01050"/>
    </source>
</evidence>
<dbReference type="STRING" id="76021.BS329_33800"/>
<feature type="region of interest" description="G3" evidence="7">
    <location>
        <begin position="62"/>
        <end position="65"/>
    </location>
</feature>